<name>A0A2D4ETC2_MICCO</name>
<organism evidence="1">
    <name type="scientific">Micrurus corallinus</name>
    <name type="common">Brazilian coral snake</name>
    <dbReference type="NCBI Taxonomy" id="54390"/>
    <lineage>
        <taxon>Eukaryota</taxon>
        <taxon>Metazoa</taxon>
        <taxon>Chordata</taxon>
        <taxon>Craniata</taxon>
        <taxon>Vertebrata</taxon>
        <taxon>Euteleostomi</taxon>
        <taxon>Lepidosauria</taxon>
        <taxon>Squamata</taxon>
        <taxon>Bifurcata</taxon>
        <taxon>Unidentata</taxon>
        <taxon>Episquamata</taxon>
        <taxon>Toxicofera</taxon>
        <taxon>Serpentes</taxon>
        <taxon>Colubroidea</taxon>
        <taxon>Elapidae</taxon>
        <taxon>Elapinae</taxon>
        <taxon>Micrurus</taxon>
    </lineage>
</organism>
<reference evidence="1" key="2">
    <citation type="submission" date="2017-11" db="EMBL/GenBank/DDBJ databases">
        <title>Coralsnake Venomics: Analyses of Venom Gland Transcriptomes and Proteomes of Six Brazilian Taxa.</title>
        <authorList>
            <person name="Aird S.D."/>
            <person name="Jorge da Silva N."/>
            <person name="Qiu L."/>
            <person name="Villar-Briones A."/>
            <person name="Aparecida-Saddi V."/>
            <person name="Campos-Telles M.P."/>
            <person name="Grau M."/>
            <person name="Mikheyev A.S."/>
        </authorList>
    </citation>
    <scope>NUCLEOTIDE SEQUENCE</scope>
    <source>
        <tissue evidence="1">Venom_gland</tissue>
    </source>
</reference>
<reference evidence="1" key="1">
    <citation type="submission" date="2017-07" db="EMBL/GenBank/DDBJ databases">
        <authorList>
            <person name="Mikheyev A."/>
            <person name="Grau M."/>
        </authorList>
    </citation>
    <scope>NUCLEOTIDE SEQUENCE</scope>
    <source>
        <tissue evidence="1">Venom_gland</tissue>
    </source>
</reference>
<dbReference type="AlphaFoldDB" id="A0A2D4ETC2"/>
<dbReference type="EMBL" id="IACJ01011489">
    <property type="protein sequence ID" value="LAA38196.1"/>
    <property type="molecule type" value="Transcribed_RNA"/>
</dbReference>
<proteinExistence type="predicted"/>
<sequence length="149" mass="17047">MLASKSTWPEKKNVLQDQVARLMSNINQSKPASKSTSQISLSHTHTHTHHFEGHTSLLREGHRVDQVNLLNSNPCHFPQSNVHISSFGQTYIAFSRLLPENLRVFNFGERKFEKSEGGFPHSSLELQVPIWLLLNFSNQTQQAVRFRLS</sequence>
<accession>A0A2D4ETC2</accession>
<evidence type="ECO:0000313" key="1">
    <source>
        <dbReference type="EMBL" id="LAA38196.1"/>
    </source>
</evidence>
<protein>
    <submittedName>
        <fullName evidence="1">Uncharacterized protein</fullName>
    </submittedName>
</protein>